<sequence length="28" mass="3405">MSHCSASIILSVFVRVKDIWDIKYPWFY</sequence>
<name>A0A0E9U966_ANGAN</name>
<proteinExistence type="predicted"/>
<dbReference type="EMBL" id="GBXM01046128">
    <property type="protein sequence ID" value="JAH62449.1"/>
    <property type="molecule type" value="Transcribed_RNA"/>
</dbReference>
<organism evidence="1">
    <name type="scientific">Anguilla anguilla</name>
    <name type="common">European freshwater eel</name>
    <name type="synonym">Muraena anguilla</name>
    <dbReference type="NCBI Taxonomy" id="7936"/>
    <lineage>
        <taxon>Eukaryota</taxon>
        <taxon>Metazoa</taxon>
        <taxon>Chordata</taxon>
        <taxon>Craniata</taxon>
        <taxon>Vertebrata</taxon>
        <taxon>Euteleostomi</taxon>
        <taxon>Actinopterygii</taxon>
        <taxon>Neopterygii</taxon>
        <taxon>Teleostei</taxon>
        <taxon>Anguilliformes</taxon>
        <taxon>Anguillidae</taxon>
        <taxon>Anguilla</taxon>
    </lineage>
</organism>
<reference evidence="1" key="2">
    <citation type="journal article" date="2015" name="Fish Shellfish Immunol.">
        <title>Early steps in the European eel (Anguilla anguilla)-Vibrio vulnificus interaction in the gills: Role of the RtxA13 toxin.</title>
        <authorList>
            <person name="Callol A."/>
            <person name="Pajuelo D."/>
            <person name="Ebbesson L."/>
            <person name="Teles M."/>
            <person name="MacKenzie S."/>
            <person name="Amaro C."/>
        </authorList>
    </citation>
    <scope>NUCLEOTIDE SEQUENCE</scope>
</reference>
<dbReference type="AlphaFoldDB" id="A0A0E9U966"/>
<evidence type="ECO:0000313" key="1">
    <source>
        <dbReference type="EMBL" id="JAH62449.1"/>
    </source>
</evidence>
<reference evidence="1" key="1">
    <citation type="submission" date="2014-11" db="EMBL/GenBank/DDBJ databases">
        <authorList>
            <person name="Amaro Gonzalez C."/>
        </authorList>
    </citation>
    <scope>NUCLEOTIDE SEQUENCE</scope>
</reference>
<accession>A0A0E9U966</accession>
<protein>
    <submittedName>
        <fullName evidence="1">Uncharacterized protein</fullName>
    </submittedName>
</protein>